<dbReference type="AlphaFoldDB" id="A0AAJ1BL70"/>
<accession>A0AAJ1BL70</accession>
<name>A0AAJ1BL70_9GAMM</name>
<gene>
    <name evidence="1" type="ORF">MJ923_16255</name>
</gene>
<reference evidence="1 2" key="1">
    <citation type="submission" date="2022-02" db="EMBL/GenBank/DDBJ databases">
        <title>The genome sequence of Shewanella sp. 3B26.</title>
        <authorList>
            <person name="Du J."/>
        </authorList>
    </citation>
    <scope>NUCLEOTIDE SEQUENCE [LARGE SCALE GENOMIC DNA]</scope>
    <source>
        <strain evidence="1 2">3B26</strain>
    </source>
</reference>
<dbReference type="Proteomes" id="UP001297581">
    <property type="component" value="Unassembled WGS sequence"/>
</dbReference>
<dbReference type="Gene3D" id="3.40.190.10">
    <property type="entry name" value="Periplasmic binding protein-like II"/>
    <property type="match status" value="2"/>
</dbReference>
<dbReference type="SUPFAM" id="SSF53850">
    <property type="entry name" value="Periplasmic binding protein-like II"/>
    <property type="match status" value="1"/>
</dbReference>
<protein>
    <submittedName>
        <fullName evidence="1">Amino acid ABC transporter</fullName>
    </submittedName>
</protein>
<proteinExistence type="predicted"/>
<dbReference type="RefSeq" id="WP_240591977.1">
    <property type="nucleotide sequence ID" value="NZ_JAKUDL010000006.1"/>
</dbReference>
<sequence>MKCTFILLSLLSFSSVGCELTMGYRTSERLPYIHAEPDNSGLFEDLYRTAAARIGCELNIVRAPKNRIIRDLMHGKIDFYPSFGFNRQRMRFAHFVPNGLPERYTGISREGTPDIRQPTELVDHDMVLLISPGGYDLGGLPDKLETRRPPDMDVPQALGLLRARKGDFFIYDEITLNYYLKRDGRTALKLHHDCCESPRTMYLGFSRKSPHFDDEPNPAYDADKPLTPENLPRRLRAGTKAEQFSRSLALMLKEGKTQALIHSAALERGAATQHG</sequence>
<evidence type="ECO:0000313" key="1">
    <source>
        <dbReference type="EMBL" id="MCH4295859.1"/>
    </source>
</evidence>
<dbReference type="EMBL" id="JAKUDL010000006">
    <property type="protein sequence ID" value="MCH4295859.1"/>
    <property type="molecule type" value="Genomic_DNA"/>
</dbReference>
<keyword evidence="2" id="KW-1185">Reference proteome</keyword>
<dbReference type="PROSITE" id="PS51257">
    <property type="entry name" value="PROKAR_LIPOPROTEIN"/>
    <property type="match status" value="1"/>
</dbReference>
<comment type="caution">
    <text evidence="1">The sequence shown here is derived from an EMBL/GenBank/DDBJ whole genome shotgun (WGS) entry which is preliminary data.</text>
</comment>
<evidence type="ECO:0000313" key="2">
    <source>
        <dbReference type="Proteomes" id="UP001297581"/>
    </source>
</evidence>
<organism evidence="1 2">
    <name type="scientific">Shewanella zhuhaiensis</name>
    <dbReference type="NCBI Taxonomy" id="2919576"/>
    <lineage>
        <taxon>Bacteria</taxon>
        <taxon>Pseudomonadati</taxon>
        <taxon>Pseudomonadota</taxon>
        <taxon>Gammaproteobacteria</taxon>
        <taxon>Alteromonadales</taxon>
        <taxon>Shewanellaceae</taxon>
        <taxon>Shewanella</taxon>
    </lineage>
</organism>